<dbReference type="Proteomes" id="UP000439903">
    <property type="component" value="Unassembled WGS sequence"/>
</dbReference>
<accession>A0A8H3XFI4</accession>
<dbReference type="OrthoDB" id="2445373at2759"/>
<dbReference type="EMBL" id="WTPW01001093">
    <property type="protein sequence ID" value="KAF0457490.1"/>
    <property type="molecule type" value="Genomic_DNA"/>
</dbReference>
<feature type="coiled-coil region" evidence="1">
    <location>
        <begin position="53"/>
        <end position="125"/>
    </location>
</feature>
<protein>
    <submittedName>
        <fullName evidence="2">Uncharacterized protein</fullName>
    </submittedName>
</protein>
<evidence type="ECO:0000313" key="3">
    <source>
        <dbReference type="Proteomes" id="UP000439903"/>
    </source>
</evidence>
<comment type="caution">
    <text evidence="2">The sequence shown here is derived from an EMBL/GenBank/DDBJ whole genome shotgun (WGS) entry which is preliminary data.</text>
</comment>
<sequence length="230" mass="27859">MLKVEQNLSIGYSRLINLTLKEKLDKFLTEYIKYLQRGKKRVERFFKENGINGENLETNLGELEKNIEERNELKKSIDKYKITQQIVIELITNINRKKNEYKERFELFQQQITRLSDQNQHYQQEITRLKFMRNWSRITITDQNIRIRSLQDQIERFNLLGGGNSRLIRRERMPRRQQEIINKLCNENKLLSQVVAEEMIEGAIRIRTIPMFRRQEAFFLKDDDMELDTN</sequence>
<reference evidence="2 3" key="1">
    <citation type="journal article" date="2019" name="Environ. Microbiol.">
        <title>At the nexus of three kingdoms: the genome of the mycorrhizal fungus Gigaspora margarita provides insights into plant, endobacterial and fungal interactions.</title>
        <authorList>
            <person name="Venice F."/>
            <person name="Ghignone S."/>
            <person name="Salvioli di Fossalunga A."/>
            <person name="Amselem J."/>
            <person name="Novero M."/>
            <person name="Xianan X."/>
            <person name="Sedzielewska Toro K."/>
            <person name="Morin E."/>
            <person name="Lipzen A."/>
            <person name="Grigoriev I.V."/>
            <person name="Henrissat B."/>
            <person name="Martin F.M."/>
            <person name="Bonfante P."/>
        </authorList>
    </citation>
    <scope>NUCLEOTIDE SEQUENCE [LARGE SCALE GENOMIC DNA]</scope>
    <source>
        <strain evidence="2 3">BEG34</strain>
    </source>
</reference>
<name>A0A8H3XFI4_GIGMA</name>
<proteinExistence type="predicted"/>
<keyword evidence="1" id="KW-0175">Coiled coil</keyword>
<evidence type="ECO:0000256" key="1">
    <source>
        <dbReference type="SAM" id="Coils"/>
    </source>
</evidence>
<evidence type="ECO:0000313" key="2">
    <source>
        <dbReference type="EMBL" id="KAF0457490.1"/>
    </source>
</evidence>
<keyword evidence="3" id="KW-1185">Reference proteome</keyword>
<dbReference type="AlphaFoldDB" id="A0A8H3XFI4"/>
<organism evidence="2 3">
    <name type="scientific">Gigaspora margarita</name>
    <dbReference type="NCBI Taxonomy" id="4874"/>
    <lineage>
        <taxon>Eukaryota</taxon>
        <taxon>Fungi</taxon>
        <taxon>Fungi incertae sedis</taxon>
        <taxon>Mucoromycota</taxon>
        <taxon>Glomeromycotina</taxon>
        <taxon>Glomeromycetes</taxon>
        <taxon>Diversisporales</taxon>
        <taxon>Gigasporaceae</taxon>
        <taxon>Gigaspora</taxon>
    </lineage>
</organism>
<gene>
    <name evidence="2" type="ORF">F8M41_001167</name>
</gene>